<dbReference type="InterPro" id="IPR057983">
    <property type="entry name" value="NAA35-like_N"/>
</dbReference>
<organism evidence="8 9">
    <name type="scientific">Calicophoron daubneyi</name>
    <name type="common">Rumen fluke</name>
    <name type="synonym">Paramphistomum daubneyi</name>
    <dbReference type="NCBI Taxonomy" id="300641"/>
    <lineage>
        <taxon>Eukaryota</taxon>
        <taxon>Metazoa</taxon>
        <taxon>Spiralia</taxon>
        <taxon>Lophotrochozoa</taxon>
        <taxon>Platyhelminthes</taxon>
        <taxon>Trematoda</taxon>
        <taxon>Digenea</taxon>
        <taxon>Plagiorchiida</taxon>
        <taxon>Pronocephalata</taxon>
        <taxon>Paramphistomoidea</taxon>
        <taxon>Paramphistomidae</taxon>
        <taxon>Calicophoron</taxon>
    </lineage>
</organism>
<feature type="domain" description="NAA35-like TPR repeats" evidence="7">
    <location>
        <begin position="498"/>
        <end position="772"/>
    </location>
</feature>
<dbReference type="Pfam" id="PF25789">
    <property type="entry name" value="TPR_NAA35"/>
    <property type="match status" value="1"/>
</dbReference>
<dbReference type="InterPro" id="IPR057982">
    <property type="entry name" value="TPR_NAA35"/>
</dbReference>
<evidence type="ECO:0000256" key="2">
    <source>
        <dbReference type="ARBA" id="ARBA00006289"/>
    </source>
</evidence>
<gene>
    <name evidence="8" type="ORF">CDAUBV1_LOCUS17090</name>
</gene>
<evidence type="ECO:0000256" key="3">
    <source>
        <dbReference type="ARBA" id="ARBA00022490"/>
    </source>
</evidence>
<protein>
    <recommendedName>
        <fullName evidence="4">Protein MAK10 homolog</fullName>
    </recommendedName>
</protein>
<evidence type="ECO:0000259" key="7">
    <source>
        <dbReference type="Pfam" id="PF25789"/>
    </source>
</evidence>
<evidence type="ECO:0000259" key="6">
    <source>
        <dbReference type="Pfam" id="PF04112"/>
    </source>
</evidence>
<keyword evidence="3" id="KW-0963">Cytoplasm</keyword>
<comment type="subcellular location">
    <subcellularLocation>
        <location evidence="1">Cytoplasm</location>
    </subcellularLocation>
</comment>
<evidence type="ECO:0000313" key="9">
    <source>
        <dbReference type="Proteomes" id="UP001497525"/>
    </source>
</evidence>
<dbReference type="EMBL" id="CAXLJL010000933">
    <property type="protein sequence ID" value="CAL5141771.1"/>
    <property type="molecule type" value="Genomic_DNA"/>
</dbReference>
<evidence type="ECO:0000256" key="5">
    <source>
        <dbReference type="SAM" id="MobiDB-lite"/>
    </source>
</evidence>
<dbReference type="PANTHER" id="PTHR21373">
    <property type="entry name" value="GLUCOSE REPRESSIBLE PROTEIN MAK10"/>
    <property type="match status" value="1"/>
</dbReference>
<feature type="region of interest" description="Disordered" evidence="5">
    <location>
        <begin position="675"/>
        <end position="729"/>
    </location>
</feature>
<dbReference type="AlphaFoldDB" id="A0AAV2TZM8"/>
<evidence type="ECO:0000313" key="8">
    <source>
        <dbReference type="EMBL" id="CAL5141771.1"/>
    </source>
</evidence>
<feature type="domain" description="NAA35-like N-terminal" evidence="6">
    <location>
        <begin position="40"/>
        <end position="130"/>
    </location>
</feature>
<comment type="similarity">
    <text evidence="2">Belongs to the MAK10 family.</text>
</comment>
<accession>A0AAV2TZM8</accession>
<proteinExistence type="inferred from homology"/>
<name>A0AAV2TZM8_CALDB</name>
<feature type="compositionally biased region" description="Basic residues" evidence="5">
    <location>
        <begin position="703"/>
        <end position="717"/>
    </location>
</feature>
<dbReference type="GO" id="GO:0031417">
    <property type="term" value="C:NatC complex"/>
    <property type="evidence" value="ECO:0007669"/>
    <property type="project" value="InterPro"/>
</dbReference>
<dbReference type="InterPro" id="IPR007244">
    <property type="entry name" value="Naa35_N"/>
</dbReference>
<reference evidence="8" key="1">
    <citation type="submission" date="2024-06" db="EMBL/GenBank/DDBJ databases">
        <authorList>
            <person name="Liu X."/>
            <person name="Lenzi L."/>
            <person name="Haldenby T S."/>
            <person name="Uol C."/>
        </authorList>
    </citation>
    <scope>NUCLEOTIDE SEQUENCE</scope>
</reference>
<sequence length="993" mass="110492">MNEVLADDVTASSADSSTEIQTVDVTEQFKTACQYALEPGSLCHSSWFTLQHSMSAIEIMDPKMDIRMQGARRVVPVSEALDKKILPLGPFENKQLLGIMDELLASTVNWLTGDSLAQSIFICMYMHCTQLVKDQYLSAFCELLRRSVYQIRHVIVAAGVFDEEDHYAPTHGMPLSGPDPIYDNLENPSPYLSKWSSSQLIDWTNQLINQLSETKLELAKCVQTRLQFVQTLLQLAEKIFVYVDSVDLDARDSELDSYVPLGQYDLDKNKTILNKPVKACSVKSFWTIVTCLCREYQPILKELHELSEALLSTAAVGSPSGSGRLTPKDADYGLPGFEPFLNQTKLPSYIPRFVIIHSRKDAFAYLSSLTAQLFRLASEIGIMASLYRTNPTVGITHLLWSNVRANGQHTCQYMHELLMSNADAARTAQPNLCSCVLSRTFSFFLCFAPTGRFSSSANRAEDPCPSIQMELSIRSWLDLEPKNYRVPVEQIISNSAGFRDYFEVLADQLLLIPRLYCLNRSRQRSALYHCLTKYPELLEESLRIEWIIGVELAERLGLLKLSGNALTDEDPKADSATKSPPLSVPLHLTNFLCYYYYQLAWDYVITGFQLELYGPHEWVFIYTFMIQLFQNLSCLLERLSSIRDAVGEEAEDLAKQLKSKCSVAKEDRSDARIAKLLPSSNASPPTERLSSDGINVISVPGSNRRKAHKKKSKRSRAVKQASGNSNSSVQEDLVPLGLRCFDLGSDFELLALTCHQFLTAATMYAIRALQLDSGGDSVLDYTAPQSDSSASPVDACPTTFGSPVEIYGRRLGIFLLPSSSPLIDPGGIAGAFNSCKRYLTSGIFNASATTELYALAARNFENARLRAQCAMKKKEFDLQSLRPSATCNGPSLLPENFDIPPFGSPDSLAELDRLANHNLIACRVLHNCPERRPQKPNTTPSVPEKCPFLLPTSPVKLEFDSLVSRSYPLIRLVSPLPAPSDSCVRNTPCKSSV</sequence>
<comment type="caution">
    <text evidence="8">The sequence shown here is derived from an EMBL/GenBank/DDBJ whole genome shotgun (WGS) entry which is preliminary data.</text>
</comment>
<evidence type="ECO:0000256" key="4">
    <source>
        <dbReference type="ARBA" id="ARBA00030494"/>
    </source>
</evidence>
<evidence type="ECO:0000256" key="1">
    <source>
        <dbReference type="ARBA" id="ARBA00004496"/>
    </source>
</evidence>
<dbReference type="Pfam" id="PF04112">
    <property type="entry name" value="Mak10"/>
    <property type="match status" value="1"/>
</dbReference>
<dbReference type="Proteomes" id="UP001497525">
    <property type="component" value="Unassembled WGS sequence"/>
</dbReference>
<dbReference type="PANTHER" id="PTHR21373:SF0">
    <property type="entry name" value="N-ALPHA-ACETYLTRANSFERASE 35, NATC AUXILIARY SUBUNIT"/>
    <property type="match status" value="1"/>
</dbReference>